<dbReference type="RefSeq" id="WP_242946495.1">
    <property type="nucleotide sequence ID" value="NZ_FRDH01000007.1"/>
</dbReference>
<dbReference type="PANTHER" id="PTHR30151">
    <property type="entry name" value="ALKANE SULFONATE ABC TRANSPORTER-RELATED, MEMBRANE SUBUNIT"/>
    <property type="match status" value="1"/>
</dbReference>
<feature type="transmembrane region" description="Helical" evidence="7">
    <location>
        <begin position="159"/>
        <end position="176"/>
    </location>
</feature>
<dbReference type="CDD" id="cd06261">
    <property type="entry name" value="TM_PBP2"/>
    <property type="match status" value="1"/>
</dbReference>
<accession>A0A1M7SIE7</accession>
<evidence type="ECO:0000256" key="4">
    <source>
        <dbReference type="ARBA" id="ARBA00022692"/>
    </source>
</evidence>
<evidence type="ECO:0000256" key="5">
    <source>
        <dbReference type="ARBA" id="ARBA00022989"/>
    </source>
</evidence>
<protein>
    <submittedName>
        <fullName evidence="9">NitT/TauT family transport system permease protein</fullName>
    </submittedName>
</protein>
<dbReference type="Proteomes" id="UP000184097">
    <property type="component" value="Unassembled WGS sequence"/>
</dbReference>
<dbReference type="PROSITE" id="PS50928">
    <property type="entry name" value="ABC_TM1"/>
    <property type="match status" value="1"/>
</dbReference>
<feature type="transmembrane region" description="Helical" evidence="7">
    <location>
        <begin position="117"/>
        <end position="138"/>
    </location>
</feature>
<sequence>MKKIIKKALPVFFWIVIWQLVAIIIHNKILMAGPIETLQKLIELSGSESFWASVGSSLGHILLGFVIGTVLGIVFSFLAYKEELVRDFARPIVGLLKTVPVASFVILLLIWLGSSNISIFISAMVVFPIIYVSTLEGFDATDHKLLEMAHTFRMPEGNVIRYIYLPQLIPFFKSSFKLAIGMAFKSGIAAEVIGQPLETIGNGLYNAKIYLETGELFAWTIAIVVISFICEKILLLLLHVMGGRKA</sequence>
<evidence type="ECO:0000256" key="6">
    <source>
        <dbReference type="ARBA" id="ARBA00023136"/>
    </source>
</evidence>
<evidence type="ECO:0000259" key="8">
    <source>
        <dbReference type="PROSITE" id="PS50928"/>
    </source>
</evidence>
<evidence type="ECO:0000256" key="2">
    <source>
        <dbReference type="ARBA" id="ARBA00022448"/>
    </source>
</evidence>
<dbReference type="PANTHER" id="PTHR30151:SF0">
    <property type="entry name" value="ABC TRANSPORTER PERMEASE PROTEIN MJ0413-RELATED"/>
    <property type="match status" value="1"/>
</dbReference>
<dbReference type="InterPro" id="IPR000515">
    <property type="entry name" value="MetI-like"/>
</dbReference>
<dbReference type="Gene3D" id="1.10.3720.10">
    <property type="entry name" value="MetI-like"/>
    <property type="match status" value="1"/>
</dbReference>
<evidence type="ECO:0000256" key="3">
    <source>
        <dbReference type="ARBA" id="ARBA00022475"/>
    </source>
</evidence>
<feature type="transmembrane region" description="Helical" evidence="7">
    <location>
        <begin position="50"/>
        <end position="80"/>
    </location>
</feature>
<organism evidence="9 10">
    <name type="scientific">Butyrivibrio hungatei DSM 14810</name>
    <dbReference type="NCBI Taxonomy" id="1121132"/>
    <lineage>
        <taxon>Bacteria</taxon>
        <taxon>Bacillati</taxon>
        <taxon>Bacillota</taxon>
        <taxon>Clostridia</taxon>
        <taxon>Lachnospirales</taxon>
        <taxon>Lachnospiraceae</taxon>
        <taxon>Butyrivibrio</taxon>
    </lineage>
</organism>
<comment type="subcellular location">
    <subcellularLocation>
        <location evidence="1 7">Cell membrane</location>
        <topology evidence="1 7">Multi-pass membrane protein</topology>
    </subcellularLocation>
</comment>
<keyword evidence="5 7" id="KW-1133">Transmembrane helix</keyword>
<keyword evidence="2 7" id="KW-0813">Transport</keyword>
<dbReference type="GO" id="GO:0055085">
    <property type="term" value="P:transmembrane transport"/>
    <property type="evidence" value="ECO:0007669"/>
    <property type="project" value="InterPro"/>
</dbReference>
<gene>
    <name evidence="9" type="ORF">SAMN02745247_01823</name>
</gene>
<evidence type="ECO:0000256" key="7">
    <source>
        <dbReference type="RuleBase" id="RU363032"/>
    </source>
</evidence>
<evidence type="ECO:0000256" key="1">
    <source>
        <dbReference type="ARBA" id="ARBA00004651"/>
    </source>
</evidence>
<feature type="transmembrane region" description="Helical" evidence="7">
    <location>
        <begin position="12"/>
        <end position="30"/>
    </location>
</feature>
<feature type="transmembrane region" description="Helical" evidence="7">
    <location>
        <begin position="216"/>
        <end position="238"/>
    </location>
</feature>
<dbReference type="AlphaFoldDB" id="A0A1M7SIE7"/>
<dbReference type="SUPFAM" id="SSF161098">
    <property type="entry name" value="MetI-like"/>
    <property type="match status" value="1"/>
</dbReference>
<dbReference type="GO" id="GO:0005886">
    <property type="term" value="C:plasma membrane"/>
    <property type="evidence" value="ECO:0007669"/>
    <property type="project" value="UniProtKB-SubCell"/>
</dbReference>
<reference evidence="9 10" key="1">
    <citation type="submission" date="2016-12" db="EMBL/GenBank/DDBJ databases">
        <authorList>
            <person name="Song W.-J."/>
            <person name="Kurnit D.M."/>
        </authorList>
    </citation>
    <scope>NUCLEOTIDE SEQUENCE [LARGE SCALE GENOMIC DNA]</scope>
    <source>
        <strain evidence="9 10">DSM 14810</strain>
    </source>
</reference>
<name>A0A1M7SIE7_9FIRM</name>
<comment type="similarity">
    <text evidence="7">Belongs to the binding-protein-dependent transport system permease family.</text>
</comment>
<keyword evidence="4 7" id="KW-0812">Transmembrane</keyword>
<feature type="domain" description="ABC transmembrane type-1" evidence="8">
    <location>
        <begin position="50"/>
        <end position="234"/>
    </location>
</feature>
<dbReference type="Pfam" id="PF00528">
    <property type="entry name" value="BPD_transp_1"/>
    <property type="match status" value="1"/>
</dbReference>
<keyword evidence="6 7" id="KW-0472">Membrane</keyword>
<dbReference type="EMBL" id="FRDH01000007">
    <property type="protein sequence ID" value="SHN58239.1"/>
    <property type="molecule type" value="Genomic_DNA"/>
</dbReference>
<evidence type="ECO:0000313" key="10">
    <source>
        <dbReference type="Proteomes" id="UP000184097"/>
    </source>
</evidence>
<keyword evidence="3" id="KW-1003">Cell membrane</keyword>
<feature type="transmembrane region" description="Helical" evidence="7">
    <location>
        <begin position="92"/>
        <end position="111"/>
    </location>
</feature>
<dbReference type="InterPro" id="IPR035906">
    <property type="entry name" value="MetI-like_sf"/>
</dbReference>
<proteinExistence type="inferred from homology"/>
<evidence type="ECO:0000313" key="9">
    <source>
        <dbReference type="EMBL" id="SHN58239.1"/>
    </source>
</evidence>